<protein>
    <submittedName>
        <fullName evidence="3">Uncharacterized protein</fullName>
    </submittedName>
</protein>
<feature type="region of interest" description="Disordered" evidence="1">
    <location>
        <begin position="32"/>
        <end position="63"/>
    </location>
</feature>
<dbReference type="OrthoDB" id="2427943at2"/>
<dbReference type="EMBL" id="CP013659">
    <property type="protein sequence ID" value="ALS74099.1"/>
    <property type="molecule type" value="Genomic_DNA"/>
</dbReference>
<feature type="chain" id="PRO_5039537629" evidence="2">
    <location>
        <begin position="22"/>
        <end position="214"/>
    </location>
</feature>
<feature type="signal peptide" evidence="2">
    <location>
        <begin position="1"/>
        <end position="21"/>
    </location>
</feature>
<name>A0A0U2XLU3_9BACL</name>
<evidence type="ECO:0000256" key="1">
    <source>
        <dbReference type="SAM" id="MobiDB-lite"/>
    </source>
</evidence>
<proteinExistence type="predicted"/>
<sequence length="214" mass="23826">MKKFAIGLGILSALLMAGCSASEETADIAVNESETVAEEYTPEATAEEETPEQEDPQLESPYQEIKEHFDSYELPEEGRLADSEFVNAVEYENGYTFDQDTKAMVARIHSESGPTEPTEGQKTGVIMGWLQDASGIPSPENRVGGNADGQVAAPLSRLQQIKDLNDFEPLEQWLIETENILLNFDDIKTEQERAEVYAEAYERLEKMSSLIQEP</sequence>
<feature type="compositionally biased region" description="Acidic residues" evidence="1">
    <location>
        <begin position="35"/>
        <end position="57"/>
    </location>
</feature>
<keyword evidence="2" id="KW-0732">Signal</keyword>
<reference evidence="3" key="1">
    <citation type="submission" date="2016-01" db="EMBL/GenBank/DDBJ databases">
        <title>Complete genome of Planococcus rifietoensis type strain M8.</title>
        <authorList>
            <person name="See-Too W.S."/>
        </authorList>
    </citation>
    <scope>NUCLEOTIDE SEQUENCE [LARGE SCALE GENOMIC DNA]</scope>
    <source>
        <strain evidence="3">M8</strain>
    </source>
</reference>
<dbReference type="AlphaFoldDB" id="A0A0U2XLU3"/>
<evidence type="ECO:0000256" key="2">
    <source>
        <dbReference type="SAM" id="SignalP"/>
    </source>
</evidence>
<accession>A0A0U2XLU3</accession>
<dbReference type="STRING" id="200991.AUC31_01990"/>
<organism evidence="3 4">
    <name type="scientific">Planococcus rifietoensis</name>
    <dbReference type="NCBI Taxonomy" id="200991"/>
    <lineage>
        <taxon>Bacteria</taxon>
        <taxon>Bacillati</taxon>
        <taxon>Bacillota</taxon>
        <taxon>Bacilli</taxon>
        <taxon>Bacillales</taxon>
        <taxon>Caryophanaceae</taxon>
        <taxon>Planococcus</taxon>
    </lineage>
</organism>
<dbReference type="KEGG" id="prt:AUC31_01990"/>
<dbReference type="RefSeq" id="WP_058380807.1">
    <property type="nucleotide sequence ID" value="NZ_CP013659.2"/>
</dbReference>
<evidence type="ECO:0000313" key="3">
    <source>
        <dbReference type="EMBL" id="ALS74099.1"/>
    </source>
</evidence>
<gene>
    <name evidence="3" type="ORF">AUC31_01990</name>
</gene>
<evidence type="ECO:0000313" key="4">
    <source>
        <dbReference type="Proteomes" id="UP000067683"/>
    </source>
</evidence>
<dbReference type="PROSITE" id="PS51257">
    <property type="entry name" value="PROKAR_LIPOPROTEIN"/>
    <property type="match status" value="1"/>
</dbReference>
<dbReference type="Proteomes" id="UP000067683">
    <property type="component" value="Chromosome"/>
</dbReference>
<keyword evidence="4" id="KW-1185">Reference proteome</keyword>